<feature type="region of interest" description="Disordered" evidence="1">
    <location>
        <begin position="467"/>
        <end position="490"/>
    </location>
</feature>
<gene>
    <name evidence="3" type="ORF">BDN70DRAFT_870005</name>
</gene>
<feature type="compositionally biased region" description="Polar residues" evidence="1">
    <location>
        <begin position="747"/>
        <end position="757"/>
    </location>
</feature>
<feature type="region of interest" description="Disordered" evidence="1">
    <location>
        <begin position="506"/>
        <end position="584"/>
    </location>
</feature>
<feature type="compositionally biased region" description="Polar residues" evidence="1">
    <location>
        <begin position="687"/>
        <end position="701"/>
    </location>
</feature>
<comment type="caution">
    <text evidence="3">The sequence shown here is derived from an EMBL/GenBank/DDBJ whole genome shotgun (WGS) entry which is preliminary data.</text>
</comment>
<feature type="compositionally biased region" description="Low complexity" evidence="1">
    <location>
        <begin position="1"/>
        <end position="16"/>
    </location>
</feature>
<feature type="region of interest" description="Disordered" evidence="1">
    <location>
        <begin position="378"/>
        <end position="411"/>
    </location>
</feature>
<feature type="compositionally biased region" description="Acidic residues" evidence="1">
    <location>
        <begin position="767"/>
        <end position="792"/>
    </location>
</feature>
<evidence type="ECO:0000313" key="3">
    <source>
        <dbReference type="EMBL" id="KAF9486460.1"/>
    </source>
</evidence>
<proteinExistence type="predicted"/>
<reference evidence="3" key="1">
    <citation type="submission" date="2020-11" db="EMBL/GenBank/DDBJ databases">
        <authorList>
            <consortium name="DOE Joint Genome Institute"/>
            <person name="Ahrendt S."/>
            <person name="Riley R."/>
            <person name="Andreopoulos W."/>
            <person name="Labutti K."/>
            <person name="Pangilinan J."/>
            <person name="Ruiz-Duenas F.J."/>
            <person name="Barrasa J.M."/>
            <person name="Sanchez-Garcia M."/>
            <person name="Camarero S."/>
            <person name="Miyauchi S."/>
            <person name="Serrano A."/>
            <person name="Linde D."/>
            <person name="Babiker R."/>
            <person name="Drula E."/>
            <person name="Ayuso-Fernandez I."/>
            <person name="Pacheco R."/>
            <person name="Padilla G."/>
            <person name="Ferreira P."/>
            <person name="Barriuso J."/>
            <person name="Kellner H."/>
            <person name="Castanera R."/>
            <person name="Alfaro M."/>
            <person name="Ramirez L."/>
            <person name="Pisabarro A.G."/>
            <person name="Kuo A."/>
            <person name="Tritt A."/>
            <person name="Lipzen A."/>
            <person name="He G."/>
            <person name="Yan M."/>
            <person name="Ng V."/>
            <person name="Cullen D."/>
            <person name="Martin F."/>
            <person name="Rosso M.-N."/>
            <person name="Henrissat B."/>
            <person name="Hibbett D."/>
            <person name="Martinez A.T."/>
            <person name="Grigoriev I.V."/>
        </authorList>
    </citation>
    <scope>NUCLEOTIDE SEQUENCE</scope>
    <source>
        <strain evidence="3">CIRM-BRFM 674</strain>
    </source>
</reference>
<dbReference type="AlphaFoldDB" id="A0A9P6D861"/>
<accession>A0A9P6D861</accession>
<dbReference type="Proteomes" id="UP000807469">
    <property type="component" value="Unassembled WGS sequence"/>
</dbReference>
<evidence type="ECO:0000259" key="2">
    <source>
        <dbReference type="SMART" id="SM01300"/>
    </source>
</evidence>
<dbReference type="EMBL" id="MU155130">
    <property type="protein sequence ID" value="KAF9486460.1"/>
    <property type="molecule type" value="Genomic_DNA"/>
</dbReference>
<dbReference type="OrthoDB" id="2555515at2759"/>
<feature type="compositionally biased region" description="Low complexity" evidence="1">
    <location>
        <begin position="314"/>
        <end position="331"/>
    </location>
</feature>
<feature type="region of interest" description="Disordered" evidence="1">
    <location>
        <begin position="115"/>
        <end position="136"/>
    </location>
</feature>
<feature type="region of interest" description="Disordered" evidence="1">
    <location>
        <begin position="671"/>
        <end position="822"/>
    </location>
</feature>
<feature type="compositionally biased region" description="Basic and acidic residues" evidence="1">
    <location>
        <begin position="793"/>
        <end position="802"/>
    </location>
</feature>
<feature type="compositionally biased region" description="Polar residues" evidence="1">
    <location>
        <begin position="288"/>
        <end position="299"/>
    </location>
</feature>
<name>A0A9P6D861_9AGAR</name>
<feature type="region of interest" description="Disordered" evidence="1">
    <location>
        <begin position="247"/>
        <end position="366"/>
    </location>
</feature>
<keyword evidence="4" id="KW-1185">Reference proteome</keyword>
<feature type="region of interest" description="Disordered" evidence="1">
    <location>
        <begin position="1"/>
        <end position="32"/>
    </location>
</feature>
<feature type="compositionally biased region" description="Basic residues" evidence="1">
    <location>
        <begin position="550"/>
        <end position="561"/>
    </location>
</feature>
<dbReference type="GO" id="GO:0000123">
    <property type="term" value="C:histone acetyltransferase complex"/>
    <property type="evidence" value="ECO:0007669"/>
    <property type="project" value="UniProtKB-ARBA"/>
</dbReference>
<dbReference type="SMART" id="SM01300">
    <property type="entry name" value="PEHE"/>
    <property type="match status" value="1"/>
</dbReference>
<organism evidence="3 4">
    <name type="scientific">Pholiota conissans</name>
    <dbReference type="NCBI Taxonomy" id="109636"/>
    <lineage>
        <taxon>Eukaryota</taxon>
        <taxon>Fungi</taxon>
        <taxon>Dikarya</taxon>
        <taxon>Basidiomycota</taxon>
        <taxon>Agaricomycotina</taxon>
        <taxon>Agaricomycetes</taxon>
        <taxon>Agaricomycetidae</taxon>
        <taxon>Agaricales</taxon>
        <taxon>Agaricineae</taxon>
        <taxon>Strophariaceae</taxon>
        <taxon>Pholiota</taxon>
    </lineage>
</organism>
<sequence>MESAASATTSAQARRTNPSRSKRGGPGVGTSDVDVMILESYKRKLETEPLIPADTPFFLTTNSASVPDDLTSIGDPAISINIVANDRYFDRPEVLKASRAQESIQTPEFWPISESSSVGGRFRPRGAEDEREETSDAAYEKRHKKFETFEKRQRLREKDKLKHEHYKLKERIEQLRSMDTSAFMALPFSFGIATEEVSVNAEVDVATDTAAQAQANGTAPLTEGERRKKAMLEHAIGLEKRYSYLLPPDRVRKTQGTHVEEEESDTERALQVGSSKNESIKFRLPARSSLSATPVSSPAATKPPRKGRGQGKQSASARAVPARVSSSVPPADQTPSASSPYIDVEMHTPEPRLLSPPPPSLPPTLPVELPEVPAAVASAPLPKAPVAVRQPNGRGRPRKNAQLLQNNMQTGAAVLEPAEKVEKADKVPLKKKLRMRPVQVQIADEGESEKAPSDDGHVEIQEVTVNEEEVQPDQQQQNEIPEVDGDTYMLSPDEVAPELRELFTRLEQTGVAGSPPPAEIEEAEIDELHHEQYASEGPPPEDSISAPPAKRQKKMSAKRRAQSSAHSMIQSASQSQIERTPSMPPIASAHIVVSQRRKKTMTPRGQQSATYISSITGQKVVTTSFLLLAAIRSESAKRNVEKRHNTSFGIPTPTFKESFDFEIPEWMHYPEDEEPMLPTSDLDPPHFQNSVDNVGQGQTEPSHPATEEPELPEPVSISMDRLPEEEIPISALREEPPSPGPSEPLQPVQTEVNSLQEAQVVPNEVISEPEDEQIANEPPQAEEEEEEEEEDEIRSPTEHESEPGVSIRVLSQPKDSDEELEW</sequence>
<dbReference type="InterPro" id="IPR029332">
    <property type="entry name" value="PEHE_dom"/>
</dbReference>
<feature type="compositionally biased region" description="Pro residues" evidence="1">
    <location>
        <begin position="354"/>
        <end position="365"/>
    </location>
</feature>
<feature type="domain" description="PEHE" evidence="2">
    <location>
        <begin position="104"/>
        <end position="244"/>
    </location>
</feature>
<evidence type="ECO:0000313" key="4">
    <source>
        <dbReference type="Proteomes" id="UP000807469"/>
    </source>
</evidence>
<feature type="compositionally biased region" description="Polar residues" evidence="1">
    <location>
        <begin position="562"/>
        <end position="579"/>
    </location>
</feature>
<protein>
    <recommendedName>
        <fullName evidence="2">PEHE domain-containing protein</fullName>
    </recommendedName>
</protein>
<evidence type="ECO:0000256" key="1">
    <source>
        <dbReference type="SAM" id="MobiDB-lite"/>
    </source>
</evidence>